<reference evidence="2" key="1">
    <citation type="journal article" date="2023" name="Plant J.">
        <title>Genome sequences and population genomics provide insights into the demographic history, inbreeding, and mutation load of two 'living fossil' tree species of Dipteronia.</title>
        <authorList>
            <person name="Feng Y."/>
            <person name="Comes H.P."/>
            <person name="Chen J."/>
            <person name="Zhu S."/>
            <person name="Lu R."/>
            <person name="Zhang X."/>
            <person name="Li P."/>
            <person name="Qiu J."/>
            <person name="Olsen K.M."/>
            <person name="Qiu Y."/>
        </authorList>
    </citation>
    <scope>NUCLEOTIDE SEQUENCE</scope>
    <source>
        <strain evidence="2">KIB01</strain>
    </source>
</reference>
<evidence type="ECO:0000313" key="3">
    <source>
        <dbReference type="Proteomes" id="UP001280121"/>
    </source>
</evidence>
<evidence type="ECO:0000313" key="2">
    <source>
        <dbReference type="EMBL" id="KAK2641335.1"/>
    </source>
</evidence>
<dbReference type="EMBL" id="JANJYI010000007">
    <property type="protein sequence ID" value="KAK2641335.1"/>
    <property type="molecule type" value="Genomic_DNA"/>
</dbReference>
<dbReference type="Proteomes" id="UP001280121">
    <property type="component" value="Unassembled WGS sequence"/>
</dbReference>
<protein>
    <submittedName>
        <fullName evidence="2">Uncharacterized protein</fullName>
    </submittedName>
</protein>
<sequence length="123" mass="13896">MRQKFCMVMEAIECLKAKLTRDASGGRSSQCGASLIEDTIRNREINTNILTPRMVRRKGRPPYKQKQSKTEQIIQPKKKGKQRKMKLSNDNNCLEDQEAVERAEVATINIESSASLGSHIFGT</sequence>
<gene>
    <name evidence="2" type="ORF">Ddye_023098</name>
</gene>
<keyword evidence="3" id="KW-1185">Reference proteome</keyword>
<feature type="region of interest" description="Disordered" evidence="1">
    <location>
        <begin position="58"/>
        <end position="90"/>
    </location>
</feature>
<evidence type="ECO:0000256" key="1">
    <source>
        <dbReference type="SAM" id="MobiDB-lite"/>
    </source>
</evidence>
<proteinExistence type="predicted"/>
<feature type="compositionally biased region" description="Basic residues" evidence="1">
    <location>
        <begin position="76"/>
        <end position="86"/>
    </location>
</feature>
<comment type="caution">
    <text evidence="2">The sequence shown here is derived from an EMBL/GenBank/DDBJ whole genome shotgun (WGS) entry which is preliminary data.</text>
</comment>
<feature type="compositionally biased region" description="Basic residues" evidence="1">
    <location>
        <begin position="58"/>
        <end position="67"/>
    </location>
</feature>
<organism evidence="2 3">
    <name type="scientific">Dipteronia dyeriana</name>
    <dbReference type="NCBI Taxonomy" id="168575"/>
    <lineage>
        <taxon>Eukaryota</taxon>
        <taxon>Viridiplantae</taxon>
        <taxon>Streptophyta</taxon>
        <taxon>Embryophyta</taxon>
        <taxon>Tracheophyta</taxon>
        <taxon>Spermatophyta</taxon>
        <taxon>Magnoliopsida</taxon>
        <taxon>eudicotyledons</taxon>
        <taxon>Gunneridae</taxon>
        <taxon>Pentapetalae</taxon>
        <taxon>rosids</taxon>
        <taxon>malvids</taxon>
        <taxon>Sapindales</taxon>
        <taxon>Sapindaceae</taxon>
        <taxon>Hippocastanoideae</taxon>
        <taxon>Acereae</taxon>
        <taxon>Dipteronia</taxon>
    </lineage>
</organism>
<dbReference type="AlphaFoldDB" id="A0AAD9TT97"/>
<name>A0AAD9TT97_9ROSI</name>
<accession>A0AAD9TT97</accession>